<keyword evidence="7 9" id="KW-0675">Receptor</keyword>
<dbReference type="GeneTree" id="ENSGT01030000234639"/>
<evidence type="ECO:0000256" key="1">
    <source>
        <dbReference type="ARBA" id="ARBA00004651"/>
    </source>
</evidence>
<dbReference type="InterPro" id="IPR026234">
    <property type="entry name" value="MRGPCRFAMILY"/>
</dbReference>
<dbReference type="Ensembl" id="ENSLACT00000009386.1">
    <property type="protein sequence ID" value="ENSLACP00000009315.1"/>
    <property type="gene ID" value="ENSLACG00000008217.1"/>
</dbReference>
<proteinExistence type="inferred from homology"/>
<dbReference type="PANTHER" id="PTHR11334">
    <property type="entry name" value="MAS-RELATED G-PROTEIN COUPLED RECEPTOR"/>
    <property type="match status" value="1"/>
</dbReference>
<keyword evidence="5 9" id="KW-0297">G-protein coupled receptor</keyword>
<dbReference type="FunCoup" id="H3AI44">
    <property type="interactions" value="647"/>
</dbReference>
<evidence type="ECO:0000256" key="8">
    <source>
        <dbReference type="ARBA" id="ARBA00023224"/>
    </source>
</evidence>
<sequence length="333" mass="37716">DILDTTGMMNSFNITATLLPGNSSEDLQNDSPHLRIAVSVLLLLFGLPLNGVVIWLLGFRVKRSHFACYVLHLALADFTFLLLMVTGLISDIMGGQYPFGEVVYKIDVFLTVSHYFATSFLLVLISAHRCLSITVPTWYHFWSPRWSSSVSCLVVWLLAFSLSSPELVYDEIVNETSGIDEGFRLWAVGSSSILGFFVPFSLLIGFNSITLIKVRQNARIRSTKLYRIISTSVLIYMFCWFPLNMAELVGFVYLVCHQEPPLALVHSFTFSMLLLYVNSCINPLIYFIIGRTGNQRLRQSLHGIFQKLFNEEYTKRMRSRELSSARTTASSNV</sequence>
<dbReference type="PROSITE" id="PS50262">
    <property type="entry name" value="G_PROTEIN_RECEP_F1_2"/>
    <property type="match status" value="1"/>
</dbReference>
<dbReference type="PROSITE" id="PS00237">
    <property type="entry name" value="G_PROTEIN_RECEP_F1_1"/>
    <property type="match status" value="1"/>
</dbReference>
<dbReference type="PANTHER" id="PTHR11334:SF29">
    <property type="entry name" value="MAS-RELATED G-PROTEIN COUPLED RECEPTOR MEMBER X2"/>
    <property type="match status" value="1"/>
</dbReference>
<evidence type="ECO:0000256" key="4">
    <source>
        <dbReference type="ARBA" id="ARBA00022989"/>
    </source>
</evidence>
<feature type="transmembrane region" description="Helical" evidence="10">
    <location>
        <begin position="102"/>
        <end position="125"/>
    </location>
</feature>
<evidence type="ECO:0000256" key="10">
    <source>
        <dbReference type="SAM" id="Phobius"/>
    </source>
</evidence>
<keyword evidence="2" id="KW-1003">Cell membrane</keyword>
<evidence type="ECO:0000256" key="7">
    <source>
        <dbReference type="ARBA" id="ARBA00023170"/>
    </source>
</evidence>
<reference evidence="12" key="3">
    <citation type="submission" date="2025-09" db="UniProtKB">
        <authorList>
            <consortium name="Ensembl"/>
        </authorList>
    </citation>
    <scope>IDENTIFICATION</scope>
</reference>
<feature type="domain" description="G-protein coupled receptors family 1 profile" evidence="11">
    <location>
        <begin position="49"/>
        <end position="286"/>
    </location>
</feature>
<keyword evidence="3 9" id="KW-0812">Transmembrane</keyword>
<dbReference type="SUPFAM" id="SSF81321">
    <property type="entry name" value="Family A G protein-coupled receptor-like"/>
    <property type="match status" value="1"/>
</dbReference>
<keyword evidence="4 10" id="KW-1133">Transmembrane helix</keyword>
<dbReference type="InterPro" id="IPR017452">
    <property type="entry name" value="GPCR_Rhodpsn_7TM"/>
</dbReference>
<name>H3AI44_LATCH</name>
<dbReference type="eggNOG" id="KOG3656">
    <property type="taxonomic scope" value="Eukaryota"/>
</dbReference>
<keyword evidence="13" id="KW-1185">Reference proteome</keyword>
<gene>
    <name evidence="12" type="primary">LOC102351018</name>
</gene>
<dbReference type="InterPro" id="IPR000276">
    <property type="entry name" value="GPCR_Rhodpsn"/>
</dbReference>
<dbReference type="GO" id="GO:0005886">
    <property type="term" value="C:plasma membrane"/>
    <property type="evidence" value="ECO:0007669"/>
    <property type="project" value="UniProtKB-SubCell"/>
</dbReference>
<feature type="transmembrane region" description="Helical" evidence="10">
    <location>
        <begin position="263"/>
        <end position="289"/>
    </location>
</feature>
<keyword evidence="8 9" id="KW-0807">Transducer</keyword>
<feature type="transmembrane region" description="Helical" evidence="10">
    <location>
        <begin position="183"/>
        <end position="204"/>
    </location>
</feature>
<dbReference type="Proteomes" id="UP000008672">
    <property type="component" value="Unassembled WGS sequence"/>
</dbReference>
<dbReference type="GO" id="GO:0004930">
    <property type="term" value="F:G protein-coupled receptor activity"/>
    <property type="evidence" value="ECO:0007669"/>
    <property type="project" value="UniProtKB-KW"/>
</dbReference>
<dbReference type="Gene3D" id="1.20.1070.10">
    <property type="entry name" value="Rhodopsin 7-helix transmembrane proteins"/>
    <property type="match status" value="1"/>
</dbReference>
<comment type="subcellular location">
    <subcellularLocation>
        <location evidence="1">Cell membrane</location>
        <topology evidence="1">Multi-pass membrane protein</topology>
    </subcellularLocation>
</comment>
<comment type="similarity">
    <text evidence="9">Belongs to the G-protein coupled receptor 1 family.</text>
</comment>
<feature type="transmembrane region" description="Helical" evidence="10">
    <location>
        <begin position="36"/>
        <end position="57"/>
    </location>
</feature>
<keyword evidence="6 10" id="KW-0472">Membrane</keyword>
<evidence type="ECO:0000313" key="13">
    <source>
        <dbReference type="Proteomes" id="UP000008672"/>
    </source>
</evidence>
<protein>
    <recommendedName>
        <fullName evidence="11">G-protein coupled receptors family 1 profile domain-containing protein</fullName>
    </recommendedName>
</protein>
<dbReference type="PRINTS" id="PR02108">
    <property type="entry name" value="MRGPCRFAMILY"/>
</dbReference>
<accession>H3AI44</accession>
<dbReference type="AlphaFoldDB" id="H3AI44"/>
<feature type="transmembrane region" description="Helical" evidence="10">
    <location>
        <begin position="146"/>
        <end position="163"/>
    </location>
</feature>
<organism evidence="12 13">
    <name type="scientific">Latimeria chalumnae</name>
    <name type="common">Coelacanth</name>
    <dbReference type="NCBI Taxonomy" id="7897"/>
    <lineage>
        <taxon>Eukaryota</taxon>
        <taxon>Metazoa</taxon>
        <taxon>Chordata</taxon>
        <taxon>Craniata</taxon>
        <taxon>Vertebrata</taxon>
        <taxon>Euteleostomi</taxon>
        <taxon>Coelacanthiformes</taxon>
        <taxon>Coelacanthidae</taxon>
        <taxon>Latimeria</taxon>
    </lineage>
</organism>
<dbReference type="PRINTS" id="PR00237">
    <property type="entry name" value="GPCRRHODOPSN"/>
</dbReference>
<evidence type="ECO:0000259" key="11">
    <source>
        <dbReference type="PROSITE" id="PS50262"/>
    </source>
</evidence>
<evidence type="ECO:0000256" key="9">
    <source>
        <dbReference type="RuleBase" id="RU000688"/>
    </source>
</evidence>
<dbReference type="Pfam" id="PF00001">
    <property type="entry name" value="7tm_1"/>
    <property type="match status" value="1"/>
</dbReference>
<evidence type="ECO:0000256" key="2">
    <source>
        <dbReference type="ARBA" id="ARBA00022475"/>
    </source>
</evidence>
<dbReference type="InParanoid" id="H3AI44"/>
<dbReference type="EMBL" id="AFYH01213297">
    <property type="status" value="NOT_ANNOTATED_CDS"/>
    <property type="molecule type" value="Genomic_DNA"/>
</dbReference>
<evidence type="ECO:0000256" key="6">
    <source>
        <dbReference type="ARBA" id="ARBA00023136"/>
    </source>
</evidence>
<reference evidence="12" key="2">
    <citation type="submission" date="2025-08" db="UniProtKB">
        <authorList>
            <consortium name="Ensembl"/>
        </authorList>
    </citation>
    <scope>IDENTIFICATION</scope>
</reference>
<dbReference type="OMA" id="GLECYFC"/>
<dbReference type="HOGENOM" id="CLU_009579_8_0_1"/>
<evidence type="ECO:0000256" key="3">
    <source>
        <dbReference type="ARBA" id="ARBA00022692"/>
    </source>
</evidence>
<reference evidence="13" key="1">
    <citation type="submission" date="2011-08" db="EMBL/GenBank/DDBJ databases">
        <title>The draft genome of Latimeria chalumnae.</title>
        <authorList>
            <person name="Di Palma F."/>
            <person name="Alfoldi J."/>
            <person name="Johnson J."/>
            <person name="Berlin A."/>
            <person name="Gnerre S."/>
            <person name="Jaffe D."/>
            <person name="MacCallum I."/>
            <person name="Young S."/>
            <person name="Walker B.J."/>
            <person name="Lander E."/>
            <person name="Lindblad-Toh K."/>
        </authorList>
    </citation>
    <scope>NUCLEOTIDE SEQUENCE [LARGE SCALE GENOMIC DNA]</scope>
    <source>
        <strain evidence="13">Wild caught</strain>
    </source>
</reference>
<feature type="transmembrane region" description="Helical" evidence="10">
    <location>
        <begin position="69"/>
        <end position="90"/>
    </location>
</feature>
<evidence type="ECO:0000256" key="5">
    <source>
        <dbReference type="ARBA" id="ARBA00023040"/>
    </source>
</evidence>
<evidence type="ECO:0000313" key="12">
    <source>
        <dbReference type="Ensembl" id="ENSLACP00000009315.1"/>
    </source>
</evidence>